<dbReference type="PANTHER" id="PTHR20858">
    <property type="entry name" value="PHOSPHOMETHYLPYRIMIDINE KINASE"/>
    <property type="match status" value="1"/>
</dbReference>
<dbReference type="Gene3D" id="3.40.1190.20">
    <property type="match status" value="1"/>
</dbReference>
<name>F2KRU7_ARCVS</name>
<dbReference type="GeneID" id="10395100"/>
<dbReference type="AlphaFoldDB" id="F2KRU7"/>
<accession>F2KRU7</accession>
<sequence>MRTILIIAALDPVGGAGVIADVKAAKVLGFYPCVALTAITYQNTCRITGVFQMPDDVLRRQIDSVVEDVELSAVKIGVSKAFEVPEAEVKVLDPVLKATVGYELGSKKDCEKLAEQCDVITPNAYEAEQLSGIGVKSIEDAKLAAKIIAGKFGCSVVVTGVDGVDVAYDSSNDTFHLVAGEHTGMEVHGTGCVYSTALACYLVDFSFEEAAIKAREFVASAAKRALRVGRCLPVVNP</sequence>
<dbReference type="GO" id="GO:0005829">
    <property type="term" value="C:cytosol"/>
    <property type="evidence" value="ECO:0007669"/>
    <property type="project" value="TreeGrafter"/>
</dbReference>
<dbReference type="Pfam" id="PF08543">
    <property type="entry name" value="Phos_pyr_kin"/>
    <property type="match status" value="1"/>
</dbReference>
<dbReference type="STRING" id="693661.Arcve_1968"/>
<dbReference type="InterPro" id="IPR029056">
    <property type="entry name" value="Ribokinase-like"/>
</dbReference>
<dbReference type="RefSeq" id="WP_013684615.1">
    <property type="nucleotide sequence ID" value="NC_015320.1"/>
</dbReference>
<dbReference type="EMBL" id="CP002588">
    <property type="protein sequence ID" value="AEA47961.1"/>
    <property type="molecule type" value="Genomic_DNA"/>
</dbReference>
<evidence type="ECO:0000313" key="2">
    <source>
        <dbReference type="EMBL" id="AEA47961.1"/>
    </source>
</evidence>
<dbReference type="GO" id="GO:0008902">
    <property type="term" value="F:hydroxymethylpyrimidine kinase activity"/>
    <property type="evidence" value="ECO:0007669"/>
    <property type="project" value="TreeGrafter"/>
</dbReference>
<evidence type="ECO:0000259" key="1">
    <source>
        <dbReference type="Pfam" id="PF08543"/>
    </source>
</evidence>
<keyword evidence="2" id="KW-0808">Transferase</keyword>
<dbReference type="InterPro" id="IPR013749">
    <property type="entry name" value="PM/HMP-P_kinase-1"/>
</dbReference>
<dbReference type="HOGENOM" id="CLU_020520_0_1_2"/>
<dbReference type="PANTHER" id="PTHR20858:SF17">
    <property type="entry name" value="HYDROXYMETHYLPYRIMIDINE_PHOSPHOMETHYLPYRIMIDINE KINASE THI20-RELATED"/>
    <property type="match status" value="1"/>
</dbReference>
<proteinExistence type="predicted"/>
<dbReference type="eggNOG" id="arCOG00020">
    <property type="taxonomic scope" value="Archaea"/>
</dbReference>
<dbReference type="SUPFAM" id="SSF53613">
    <property type="entry name" value="Ribokinase-like"/>
    <property type="match status" value="1"/>
</dbReference>
<dbReference type="GO" id="GO:0008972">
    <property type="term" value="F:phosphomethylpyrimidine kinase activity"/>
    <property type="evidence" value="ECO:0007669"/>
    <property type="project" value="UniProtKB-EC"/>
</dbReference>
<dbReference type="GO" id="GO:0009228">
    <property type="term" value="P:thiamine biosynthetic process"/>
    <property type="evidence" value="ECO:0007669"/>
    <property type="project" value="TreeGrafter"/>
</dbReference>
<evidence type="ECO:0000313" key="3">
    <source>
        <dbReference type="Proteomes" id="UP000008136"/>
    </source>
</evidence>
<dbReference type="Proteomes" id="UP000008136">
    <property type="component" value="Chromosome"/>
</dbReference>
<protein>
    <submittedName>
        <fullName evidence="2">Phosphomethylpyrimidine kinase</fullName>
        <ecNumber evidence="2">2.7.4.7</ecNumber>
    </submittedName>
</protein>
<reference evidence="2 3" key="1">
    <citation type="submission" date="2011-03" db="EMBL/GenBank/DDBJ databases">
        <title>The complete genome of Archaeoglobus veneficus SNP6.</title>
        <authorList>
            <consortium name="US DOE Joint Genome Institute (JGI-PGF)"/>
            <person name="Lucas S."/>
            <person name="Copeland A."/>
            <person name="Lapidus A."/>
            <person name="Bruce D."/>
            <person name="Goodwin L."/>
            <person name="Pitluck S."/>
            <person name="Kyrpides N."/>
            <person name="Mavromatis K."/>
            <person name="Pagani I."/>
            <person name="Ivanova N."/>
            <person name="Mikhailova N."/>
            <person name="Lu M."/>
            <person name="Detter J.C."/>
            <person name="Tapia R."/>
            <person name="Han C."/>
            <person name="Land M."/>
            <person name="Hauser L."/>
            <person name="Markowitz V."/>
            <person name="Cheng J.-F."/>
            <person name="Hugenholtz P."/>
            <person name="Woyke T."/>
            <person name="Wu D."/>
            <person name="Spring S."/>
            <person name="Brambilla E."/>
            <person name="Klenk H.-P."/>
            <person name="Eisen J.A."/>
        </authorList>
    </citation>
    <scope>NUCLEOTIDE SEQUENCE [LARGE SCALE GENOMIC DNA]</scope>
    <source>
        <strain>SNP6</strain>
    </source>
</reference>
<dbReference type="OrthoDB" id="43786at2157"/>
<dbReference type="EC" id="2.7.4.7" evidence="2"/>
<gene>
    <name evidence="2" type="ordered locus">Arcve_1968</name>
</gene>
<keyword evidence="2" id="KW-0418">Kinase</keyword>
<keyword evidence="3" id="KW-1185">Reference proteome</keyword>
<dbReference type="KEGG" id="ave:Arcve_1968"/>
<organism evidence="2 3">
    <name type="scientific">Archaeoglobus veneficus (strain DSM 11195 / SNP6)</name>
    <dbReference type="NCBI Taxonomy" id="693661"/>
    <lineage>
        <taxon>Archaea</taxon>
        <taxon>Methanobacteriati</taxon>
        <taxon>Methanobacteriota</taxon>
        <taxon>Archaeoglobi</taxon>
        <taxon>Archaeoglobales</taxon>
        <taxon>Archaeoglobaceae</taxon>
        <taxon>Archaeoglobus</taxon>
    </lineage>
</organism>
<feature type="domain" description="Pyridoxamine kinase/Phosphomethylpyrimidine kinase" evidence="1">
    <location>
        <begin position="11"/>
        <end position="230"/>
    </location>
</feature>